<evidence type="ECO:0000259" key="1">
    <source>
        <dbReference type="Pfam" id="PF01370"/>
    </source>
</evidence>
<dbReference type="InterPro" id="IPR051783">
    <property type="entry name" value="NAD(P)-dependent_oxidoreduct"/>
</dbReference>
<dbReference type="InterPro" id="IPR036291">
    <property type="entry name" value="NAD(P)-bd_dom_sf"/>
</dbReference>
<comment type="caution">
    <text evidence="2">The sequence shown here is derived from an EMBL/GenBank/DDBJ whole genome shotgun (WGS) entry which is preliminary data.</text>
</comment>
<dbReference type="RefSeq" id="WP_309965013.1">
    <property type="nucleotide sequence ID" value="NZ_JAVDWH010000001.1"/>
</dbReference>
<keyword evidence="3" id="KW-1185">Reference proteome</keyword>
<feature type="domain" description="NAD-dependent epimerase/dehydratase" evidence="1">
    <location>
        <begin position="3"/>
        <end position="233"/>
    </location>
</feature>
<dbReference type="GO" id="GO:0045552">
    <property type="term" value="F:dihydroflavanol 4-reductase activity"/>
    <property type="evidence" value="ECO:0007669"/>
    <property type="project" value="UniProtKB-EC"/>
</dbReference>
<evidence type="ECO:0000313" key="2">
    <source>
        <dbReference type="EMBL" id="MDR7085183.1"/>
    </source>
</evidence>
<dbReference type="Gene3D" id="3.40.50.720">
    <property type="entry name" value="NAD(P)-binding Rossmann-like Domain"/>
    <property type="match status" value="1"/>
</dbReference>
<reference evidence="2 3" key="1">
    <citation type="submission" date="2023-07" db="EMBL/GenBank/DDBJ databases">
        <title>Sorghum-associated microbial communities from plants grown in Nebraska, USA.</title>
        <authorList>
            <person name="Schachtman D."/>
        </authorList>
    </citation>
    <scope>NUCLEOTIDE SEQUENCE [LARGE SCALE GENOMIC DNA]</scope>
    <source>
        <strain evidence="2 3">BE248</strain>
    </source>
</reference>
<dbReference type="PANTHER" id="PTHR48079">
    <property type="entry name" value="PROTEIN YEEZ"/>
    <property type="match status" value="1"/>
</dbReference>
<dbReference type="Proteomes" id="UP001257739">
    <property type="component" value="Unassembled WGS sequence"/>
</dbReference>
<dbReference type="PANTHER" id="PTHR48079:SF6">
    <property type="entry name" value="NAD(P)-BINDING DOMAIN-CONTAINING PROTEIN-RELATED"/>
    <property type="match status" value="1"/>
</dbReference>
<sequence>MRVAVTGAAGFLGLNLVTALLRDGHDVVAIDRVPGALPVDVTESSSGTIRWESVDILDEEAVAVALDGVEIVHHLVAVISLRQKDPLAERVNIYGVGSVARAALRVGARRMVNCGSLASFDYERNGTVDEGSKRATDPSLPVYHRSKFLGEVELLKVVDAGLDALSCNPTGIYGPIDNPARLSRMNQGLLDSALGKLPASVPTEFDMVDVRDVAEGFLLAADKGLTGHNYLLGGRRHNLFDAQVLAAELTGQRGPRIKIPIGALRAIAPLVDPITRRFGSESFAPAALENLAMSPIVDRSKAVAQLGYEPRPTEETIRDLVAFFEAEGLLDGSR</sequence>
<gene>
    <name evidence="2" type="ORF">J2X11_000022</name>
</gene>
<protein>
    <submittedName>
        <fullName evidence="2">Dihydroflavonol-4-reductase</fullName>
        <ecNumber evidence="2">1.1.1.219</ecNumber>
    </submittedName>
</protein>
<proteinExistence type="predicted"/>
<name>A0ABU1UJ49_9ACTN</name>
<dbReference type="SUPFAM" id="SSF51735">
    <property type="entry name" value="NAD(P)-binding Rossmann-fold domains"/>
    <property type="match status" value="1"/>
</dbReference>
<keyword evidence="2" id="KW-0560">Oxidoreductase</keyword>
<dbReference type="InterPro" id="IPR001509">
    <property type="entry name" value="Epimerase_deHydtase"/>
</dbReference>
<organism evidence="2 3">
    <name type="scientific">Aeromicrobium panaciterrae</name>
    <dbReference type="NCBI Taxonomy" id="363861"/>
    <lineage>
        <taxon>Bacteria</taxon>
        <taxon>Bacillati</taxon>
        <taxon>Actinomycetota</taxon>
        <taxon>Actinomycetes</taxon>
        <taxon>Propionibacteriales</taxon>
        <taxon>Nocardioidaceae</taxon>
        <taxon>Aeromicrobium</taxon>
    </lineage>
</organism>
<dbReference type="EC" id="1.1.1.219" evidence="2"/>
<dbReference type="Pfam" id="PF01370">
    <property type="entry name" value="Epimerase"/>
    <property type="match status" value="1"/>
</dbReference>
<dbReference type="EMBL" id="JAVDWH010000001">
    <property type="protein sequence ID" value="MDR7085183.1"/>
    <property type="molecule type" value="Genomic_DNA"/>
</dbReference>
<evidence type="ECO:0000313" key="3">
    <source>
        <dbReference type="Proteomes" id="UP001257739"/>
    </source>
</evidence>
<accession>A0ABU1UJ49</accession>